<evidence type="ECO:0000256" key="7">
    <source>
        <dbReference type="ARBA" id="ARBA00023136"/>
    </source>
</evidence>
<feature type="transmembrane region" description="Helical" evidence="8">
    <location>
        <begin position="152"/>
        <end position="178"/>
    </location>
</feature>
<dbReference type="InterPro" id="IPR002549">
    <property type="entry name" value="AI-2E-like"/>
</dbReference>
<dbReference type="Pfam" id="PF01594">
    <property type="entry name" value="AI-2E_transport"/>
    <property type="match status" value="1"/>
</dbReference>
<protein>
    <submittedName>
        <fullName evidence="9 10">PurR-regulated permease PerM</fullName>
    </submittedName>
</protein>
<feature type="transmembrane region" description="Helical" evidence="8">
    <location>
        <begin position="199"/>
        <end position="225"/>
    </location>
</feature>
<feature type="transmembrane region" description="Helical" evidence="8">
    <location>
        <begin position="63"/>
        <end position="84"/>
    </location>
</feature>
<evidence type="ECO:0000256" key="3">
    <source>
        <dbReference type="ARBA" id="ARBA00022448"/>
    </source>
</evidence>
<keyword evidence="5 8" id="KW-0812">Transmembrane</keyword>
<sequence>MMQISKMPKKYSALEILQYIVLISLLLYFGKTLFIPLSFSLLISFILYPVCKWMEKNGISKTLAIFLCLSIIVLLAGALLYLLFLQIQEFANEWELFRLKLLEALNKISLFISQRFEISAAEQQLFFKNSVDNSGTQLFSMLQSMAYSFSEIFFFLLIIPVFSALILFHRHILVNVLYQIFPSEKRKIIYEILIETIHAYYNFIKGMLVVYLIVGVLNSIGLAIIGVPHPFVFGFIASILTFIPYIGIMISALLPIAVSWITFNSIWYPLAVILVFAVVQILEAYIIFPFAVGSRLKINTLVIIIMITAGGILWGAAGMILFIPFVSILKLIADRSERLKTLSVLLGDGEIKKPQE</sequence>
<keyword evidence="7 8" id="KW-0472">Membrane</keyword>
<evidence type="ECO:0000256" key="8">
    <source>
        <dbReference type="SAM" id="Phobius"/>
    </source>
</evidence>
<keyword evidence="4" id="KW-1003">Cell membrane</keyword>
<evidence type="ECO:0000256" key="2">
    <source>
        <dbReference type="ARBA" id="ARBA00009773"/>
    </source>
</evidence>
<dbReference type="AlphaFoldDB" id="A0A1M5RBD4"/>
<proteinExistence type="inferred from homology"/>
<dbReference type="Proteomes" id="UP000237771">
    <property type="component" value="Unassembled WGS sequence"/>
</dbReference>
<comment type="similarity">
    <text evidence="2">Belongs to the autoinducer-2 exporter (AI-2E) (TC 2.A.86) family.</text>
</comment>
<dbReference type="PANTHER" id="PTHR21716">
    <property type="entry name" value="TRANSMEMBRANE PROTEIN"/>
    <property type="match status" value="1"/>
</dbReference>
<dbReference type="EMBL" id="PVUB01000008">
    <property type="protein sequence ID" value="PRZ21678.1"/>
    <property type="molecule type" value="Genomic_DNA"/>
</dbReference>
<accession>A0A1M5RBD4</accession>
<dbReference type="EMBL" id="FQWO01000009">
    <property type="protein sequence ID" value="SHH23488.1"/>
    <property type="molecule type" value="Genomic_DNA"/>
</dbReference>
<evidence type="ECO:0000313" key="9">
    <source>
        <dbReference type="EMBL" id="PRZ21678.1"/>
    </source>
</evidence>
<evidence type="ECO:0000256" key="1">
    <source>
        <dbReference type="ARBA" id="ARBA00004651"/>
    </source>
</evidence>
<dbReference type="RefSeq" id="WP_072944754.1">
    <property type="nucleotide sequence ID" value="NZ_FQWO01000009.1"/>
</dbReference>
<keyword evidence="12" id="KW-1185">Reference proteome</keyword>
<evidence type="ECO:0000256" key="4">
    <source>
        <dbReference type="ARBA" id="ARBA00022475"/>
    </source>
</evidence>
<feature type="transmembrane region" description="Helical" evidence="8">
    <location>
        <begin position="266"/>
        <end position="288"/>
    </location>
</feature>
<feature type="transmembrane region" description="Helical" evidence="8">
    <location>
        <begin position="231"/>
        <end position="254"/>
    </location>
</feature>
<evidence type="ECO:0000313" key="10">
    <source>
        <dbReference type="EMBL" id="SHH23488.1"/>
    </source>
</evidence>
<dbReference type="Proteomes" id="UP000184384">
    <property type="component" value="Unassembled WGS sequence"/>
</dbReference>
<dbReference type="PANTHER" id="PTHR21716:SF53">
    <property type="entry name" value="PERMEASE PERM-RELATED"/>
    <property type="match status" value="1"/>
</dbReference>
<dbReference type="GO" id="GO:0005886">
    <property type="term" value="C:plasma membrane"/>
    <property type="evidence" value="ECO:0007669"/>
    <property type="project" value="UniProtKB-SubCell"/>
</dbReference>
<reference evidence="9 12" key="3">
    <citation type="submission" date="2018-03" db="EMBL/GenBank/DDBJ databases">
        <title>Genomic Encyclopedia of Archaeal and Bacterial Type Strains, Phase II (KMG-II): from individual species to whole genera.</title>
        <authorList>
            <person name="Goeker M."/>
        </authorList>
    </citation>
    <scope>NUCLEOTIDE SEQUENCE [LARGE SCALE GENOMIC DNA]</scope>
    <source>
        <strain evidence="9 12">DSM 17797</strain>
    </source>
</reference>
<feature type="transmembrane region" description="Helical" evidence="8">
    <location>
        <begin position="300"/>
        <end position="333"/>
    </location>
</feature>
<name>A0A1M5RBD4_9FLAO</name>
<keyword evidence="6 8" id="KW-1133">Transmembrane helix</keyword>
<evidence type="ECO:0000256" key="5">
    <source>
        <dbReference type="ARBA" id="ARBA00022692"/>
    </source>
</evidence>
<evidence type="ECO:0000313" key="11">
    <source>
        <dbReference type="Proteomes" id="UP000184384"/>
    </source>
</evidence>
<evidence type="ECO:0000256" key="6">
    <source>
        <dbReference type="ARBA" id="ARBA00022989"/>
    </source>
</evidence>
<evidence type="ECO:0000313" key="12">
    <source>
        <dbReference type="Proteomes" id="UP000237771"/>
    </source>
</evidence>
<dbReference type="OrthoDB" id="9793390at2"/>
<gene>
    <name evidence="9" type="ORF">BC624_108118</name>
    <name evidence="10" type="ORF">SAMN05443373_109117</name>
</gene>
<comment type="subcellular location">
    <subcellularLocation>
        <location evidence="1">Cell membrane</location>
        <topology evidence="1">Multi-pass membrane protein</topology>
    </subcellularLocation>
</comment>
<reference evidence="11" key="1">
    <citation type="submission" date="2016-11" db="EMBL/GenBank/DDBJ databases">
        <authorList>
            <person name="Varghese N."/>
            <person name="Submissions S."/>
        </authorList>
    </citation>
    <scope>NUCLEOTIDE SEQUENCE [LARGE SCALE GENOMIC DNA]</scope>
    <source>
        <strain evidence="11">DSM 19729</strain>
    </source>
</reference>
<reference evidence="10" key="2">
    <citation type="submission" date="2016-11" db="EMBL/GenBank/DDBJ databases">
        <authorList>
            <person name="Jaros S."/>
            <person name="Januszkiewicz K."/>
            <person name="Wedrychowicz H."/>
        </authorList>
    </citation>
    <scope>NUCLEOTIDE SEQUENCE [LARGE SCALE GENOMIC DNA]</scope>
    <source>
        <strain evidence="10">DSM 19729</strain>
    </source>
</reference>
<organism evidence="10 11">
    <name type="scientific">Flavobacterium granuli</name>
    <dbReference type="NCBI Taxonomy" id="280093"/>
    <lineage>
        <taxon>Bacteria</taxon>
        <taxon>Pseudomonadati</taxon>
        <taxon>Bacteroidota</taxon>
        <taxon>Flavobacteriia</taxon>
        <taxon>Flavobacteriales</taxon>
        <taxon>Flavobacteriaceae</taxon>
        <taxon>Flavobacterium</taxon>
    </lineage>
</organism>
<keyword evidence="3" id="KW-0813">Transport</keyword>